<dbReference type="SUPFAM" id="SSF56601">
    <property type="entry name" value="beta-lactamase/transpeptidase-like"/>
    <property type="match status" value="1"/>
</dbReference>
<feature type="domain" description="Beta-lactamase-related" evidence="2">
    <location>
        <begin position="18"/>
        <end position="334"/>
    </location>
</feature>
<proteinExistence type="predicted"/>
<evidence type="ECO:0000313" key="3">
    <source>
        <dbReference type="EMBL" id="GCD99086.1"/>
    </source>
</evidence>
<reference evidence="3 4" key="1">
    <citation type="submission" date="2018-12" db="EMBL/GenBank/DDBJ databases">
        <title>Draft genome sequence of Embleya hyalina NBRC 13850T.</title>
        <authorList>
            <person name="Komaki H."/>
            <person name="Hosoyama A."/>
            <person name="Kimura A."/>
            <person name="Ichikawa N."/>
            <person name="Tamura T."/>
        </authorList>
    </citation>
    <scope>NUCLEOTIDE SEQUENCE [LARGE SCALE GENOMIC DNA]</scope>
    <source>
        <strain evidence="3 4">NBRC 13850</strain>
    </source>
</reference>
<gene>
    <name evidence="3" type="ORF">EHYA_06798</name>
</gene>
<keyword evidence="1" id="KW-0378">Hydrolase</keyword>
<dbReference type="GO" id="GO:0016787">
    <property type="term" value="F:hydrolase activity"/>
    <property type="evidence" value="ECO:0007669"/>
    <property type="project" value="UniProtKB-KW"/>
</dbReference>
<organism evidence="3 4">
    <name type="scientific">Embleya hyalina</name>
    <dbReference type="NCBI Taxonomy" id="516124"/>
    <lineage>
        <taxon>Bacteria</taxon>
        <taxon>Bacillati</taxon>
        <taxon>Actinomycetota</taxon>
        <taxon>Actinomycetes</taxon>
        <taxon>Kitasatosporales</taxon>
        <taxon>Streptomycetaceae</taxon>
        <taxon>Embleya</taxon>
    </lineage>
</organism>
<comment type="caution">
    <text evidence="3">The sequence shown here is derived from an EMBL/GenBank/DDBJ whole genome shotgun (WGS) entry which is preliminary data.</text>
</comment>
<dbReference type="InterPro" id="IPR050789">
    <property type="entry name" value="Diverse_Enzym_Activities"/>
</dbReference>
<dbReference type="PANTHER" id="PTHR43283:SF11">
    <property type="entry name" value="BETA-LACTAMASE-RELATED DOMAIN-CONTAINING PROTEIN"/>
    <property type="match status" value="1"/>
</dbReference>
<sequence>MSPTPFTRTDIQALRDALDTLVTTQGSPGGIVVCGTSAGQRHTITAGVVAPECGDAPPTEHTAYDAASLTKVVATWPLIGRALDTRLLDLDTPVGAYLPPITGDAPGADATIRQLLTHTGGLRAETRLDRYRGDPTPLAELLCREPLDEPPGRHRYLNRGFILLGLALAHIHRRPLHELATELWTDLGMTDTTYGPVTRNPHVAPTEQRLTGAPRIWGGVHDDNAALLGGTASHAGTFTTANDLAGYAEHLLDPEHPLHTWLTTSRTPHAPVEPGLDRGLAWLVADDGNVVYHHGWTGTSLYLAPTTGRYVTICTNAVYHGPPSPRLAPLRTLARKTLTTT</sequence>
<dbReference type="Proteomes" id="UP000286931">
    <property type="component" value="Unassembled WGS sequence"/>
</dbReference>
<dbReference type="PANTHER" id="PTHR43283">
    <property type="entry name" value="BETA-LACTAMASE-RELATED"/>
    <property type="match status" value="1"/>
</dbReference>
<evidence type="ECO:0000259" key="2">
    <source>
        <dbReference type="Pfam" id="PF00144"/>
    </source>
</evidence>
<evidence type="ECO:0000313" key="4">
    <source>
        <dbReference type="Proteomes" id="UP000286931"/>
    </source>
</evidence>
<dbReference type="EMBL" id="BIFH01000031">
    <property type="protein sequence ID" value="GCD99086.1"/>
    <property type="molecule type" value="Genomic_DNA"/>
</dbReference>
<evidence type="ECO:0000256" key="1">
    <source>
        <dbReference type="ARBA" id="ARBA00022801"/>
    </source>
</evidence>
<accession>A0A401YWW4</accession>
<protein>
    <submittedName>
        <fullName evidence="3">Esterase</fullName>
    </submittedName>
</protein>
<dbReference type="InterPro" id="IPR012338">
    <property type="entry name" value="Beta-lactam/transpept-like"/>
</dbReference>
<dbReference type="AlphaFoldDB" id="A0A401YWW4"/>
<name>A0A401YWW4_9ACTN</name>
<dbReference type="Gene3D" id="3.40.710.10">
    <property type="entry name" value="DD-peptidase/beta-lactamase superfamily"/>
    <property type="match status" value="1"/>
</dbReference>
<dbReference type="OrthoDB" id="9809635at2"/>
<dbReference type="InterPro" id="IPR001466">
    <property type="entry name" value="Beta-lactam-related"/>
</dbReference>
<keyword evidence="4" id="KW-1185">Reference proteome</keyword>
<dbReference type="Pfam" id="PF00144">
    <property type="entry name" value="Beta-lactamase"/>
    <property type="match status" value="1"/>
</dbReference>
<dbReference type="RefSeq" id="WP_126640936.1">
    <property type="nucleotide sequence ID" value="NZ_BIFH01000031.1"/>
</dbReference>